<evidence type="ECO:0000256" key="3">
    <source>
        <dbReference type="ARBA" id="ARBA00021616"/>
    </source>
</evidence>
<evidence type="ECO:0000256" key="2">
    <source>
        <dbReference type="ARBA" id="ARBA00011050"/>
    </source>
</evidence>
<feature type="region of interest" description="Disordered" evidence="9">
    <location>
        <begin position="985"/>
        <end position="1173"/>
    </location>
</feature>
<dbReference type="InterPro" id="IPR003618">
    <property type="entry name" value="TFIIS_cen_dom"/>
</dbReference>
<evidence type="ECO:0000256" key="1">
    <source>
        <dbReference type="ARBA" id="ARBA00002311"/>
    </source>
</evidence>
<feature type="compositionally biased region" description="Polar residues" evidence="9">
    <location>
        <begin position="583"/>
        <end position="602"/>
    </location>
</feature>
<dbReference type="InterPro" id="IPR013083">
    <property type="entry name" value="Znf_RING/FYVE/PHD"/>
</dbReference>
<proteinExistence type="inferred from homology"/>
<feature type="compositionally biased region" description="Basic and acidic residues" evidence="9">
    <location>
        <begin position="644"/>
        <end position="657"/>
    </location>
</feature>
<dbReference type="Gene3D" id="3.30.40.10">
    <property type="entry name" value="Zinc/RING finger domain, C3HC4 (zinc finger)"/>
    <property type="match status" value="1"/>
</dbReference>
<dbReference type="Pfam" id="PF00628">
    <property type="entry name" value="PHD"/>
    <property type="match status" value="1"/>
</dbReference>
<protein>
    <recommendedName>
        <fullName evidence="3">Transcription factor BYE1</fullName>
    </recommendedName>
</protein>
<dbReference type="InterPro" id="IPR019787">
    <property type="entry name" value="Znf_PHD-finger"/>
</dbReference>
<accession>A0AAD5V6I4</accession>
<dbReference type="PANTHER" id="PTHR11477:SF0">
    <property type="entry name" value="IP08861P-RELATED"/>
    <property type="match status" value="1"/>
</dbReference>
<dbReference type="SMART" id="SM00249">
    <property type="entry name" value="PHD"/>
    <property type="match status" value="1"/>
</dbReference>
<dbReference type="Proteomes" id="UP001212997">
    <property type="component" value="Unassembled WGS sequence"/>
</dbReference>
<feature type="compositionally biased region" description="Basic and acidic residues" evidence="9">
    <location>
        <begin position="224"/>
        <end position="239"/>
    </location>
</feature>
<evidence type="ECO:0000313" key="12">
    <source>
        <dbReference type="EMBL" id="KAJ3483467.1"/>
    </source>
</evidence>
<feature type="compositionally biased region" description="Pro residues" evidence="9">
    <location>
        <begin position="988"/>
        <end position="1012"/>
    </location>
</feature>
<dbReference type="Pfam" id="PF07500">
    <property type="entry name" value="TFIIS_M"/>
    <property type="match status" value="1"/>
</dbReference>
<feature type="compositionally biased region" description="Low complexity" evidence="9">
    <location>
        <begin position="251"/>
        <end position="265"/>
    </location>
</feature>
<feature type="domain" description="TFIIS central" evidence="11">
    <location>
        <begin position="281"/>
        <end position="434"/>
    </location>
</feature>
<feature type="compositionally biased region" description="Gly residues" evidence="9">
    <location>
        <begin position="1093"/>
        <end position="1104"/>
    </location>
</feature>
<feature type="compositionally biased region" description="Polar residues" evidence="9">
    <location>
        <begin position="1050"/>
        <end position="1059"/>
    </location>
</feature>
<dbReference type="PROSITE" id="PS01359">
    <property type="entry name" value="ZF_PHD_1"/>
    <property type="match status" value="1"/>
</dbReference>
<evidence type="ECO:0000256" key="5">
    <source>
        <dbReference type="ARBA" id="ARBA00022771"/>
    </source>
</evidence>
<evidence type="ECO:0000256" key="7">
    <source>
        <dbReference type="ARBA" id="ARBA00023242"/>
    </source>
</evidence>
<feature type="compositionally biased region" description="Polar residues" evidence="9">
    <location>
        <begin position="12"/>
        <end position="23"/>
    </location>
</feature>
<organism evidence="12 13">
    <name type="scientific">Meripilus lineatus</name>
    <dbReference type="NCBI Taxonomy" id="2056292"/>
    <lineage>
        <taxon>Eukaryota</taxon>
        <taxon>Fungi</taxon>
        <taxon>Dikarya</taxon>
        <taxon>Basidiomycota</taxon>
        <taxon>Agaricomycotina</taxon>
        <taxon>Agaricomycetes</taxon>
        <taxon>Polyporales</taxon>
        <taxon>Meripilaceae</taxon>
        <taxon>Meripilus</taxon>
    </lineage>
</organism>
<keyword evidence="6" id="KW-0862">Zinc</keyword>
<feature type="compositionally biased region" description="Basic and acidic residues" evidence="9">
    <location>
        <begin position="24"/>
        <end position="39"/>
    </location>
</feature>
<gene>
    <name evidence="12" type="ORF">NLI96_g6287</name>
</gene>
<keyword evidence="13" id="KW-1185">Reference proteome</keyword>
<reference evidence="12" key="1">
    <citation type="submission" date="2022-07" db="EMBL/GenBank/DDBJ databases">
        <title>Genome Sequence of Physisporinus lineatus.</title>
        <authorList>
            <person name="Buettner E."/>
        </authorList>
    </citation>
    <scope>NUCLEOTIDE SEQUENCE</scope>
    <source>
        <strain evidence="12">VT162</strain>
    </source>
</reference>
<dbReference type="Gene3D" id="1.10.472.30">
    <property type="entry name" value="Transcription elongation factor S-II, central domain"/>
    <property type="match status" value="1"/>
</dbReference>
<evidence type="ECO:0000256" key="9">
    <source>
        <dbReference type="SAM" id="MobiDB-lite"/>
    </source>
</evidence>
<dbReference type="InterPro" id="IPR036575">
    <property type="entry name" value="TFIIS_cen_dom_sf"/>
</dbReference>
<dbReference type="GO" id="GO:0006351">
    <property type="term" value="P:DNA-templated transcription"/>
    <property type="evidence" value="ECO:0007669"/>
    <property type="project" value="InterPro"/>
</dbReference>
<feature type="compositionally biased region" description="Basic and acidic residues" evidence="9">
    <location>
        <begin position="626"/>
        <end position="635"/>
    </location>
</feature>
<evidence type="ECO:0000313" key="13">
    <source>
        <dbReference type="Proteomes" id="UP001212997"/>
    </source>
</evidence>
<dbReference type="PANTHER" id="PTHR11477">
    <property type="entry name" value="TRANSCRIPTION FACTOR S-II ZINC FINGER DOMAIN-CONTAINING PROTEIN"/>
    <property type="match status" value="1"/>
</dbReference>
<feature type="compositionally biased region" description="Low complexity" evidence="9">
    <location>
        <begin position="482"/>
        <end position="495"/>
    </location>
</feature>
<evidence type="ECO:0000256" key="4">
    <source>
        <dbReference type="ARBA" id="ARBA00022723"/>
    </source>
</evidence>
<feature type="region of interest" description="Disordered" evidence="9">
    <location>
        <begin position="569"/>
        <end position="671"/>
    </location>
</feature>
<comment type="function">
    <text evidence="1">Negative regulator of transcription elongation.</text>
</comment>
<evidence type="ECO:0000256" key="6">
    <source>
        <dbReference type="ARBA" id="ARBA00022833"/>
    </source>
</evidence>
<sequence length="1173" mass="127628">MTTRASLRKLRSSVSTNNDSSNPTDKENSTLNGTKHEMKPSASTKPTGKSKASPKARAPKVYCTCRQPDDGSPMIFCAECKDWYHFSCVDLQPQDATEIKVYVCPACREKTGLHTVMDWEGPEALEEQTSNTDATSSPSTSKPPPKPVKDTPLAKVKEEPEDPEEESSDEDSADEYVAEQETTKAKGKRRARQVSLMTDSASGSEDERKKAPKRLRRGSAITIKEVKVPKERPPRDRSEPVSPTTAKRKLSVSSSQQHQGHAQAQPPKRNRSESTAGEDAARKYCTTKLQEVFVKIFTKYPFLPSEETPKDEAPEPSKKEEDLTEEEQEILSTNGKKYASDLEQCVFELYAEPDKHGKPSAGGKYKERFRMLTFNLSKPDRVVLHKRIASTHLTPKELSTMSSTDLADEETKLSIRQAEQEALAHSILKKTTLPTAKITHKGIQDIEDVSGASAREREREREREQEEEERIERERLARLKVQAQKAQQAAHANQQGSLPPESPSTPQNPSWGGPPPLPLHVLHPHDPGPSGRPPVTPLFVQTPSEIVPSPVEGELNLADLINIDEEPTQDLGISITIPPPTPAGTQPSTSQPSAASGPTSLQSPSAPSPHTPTPVTGISPFAAKPSESDPTRRPSFDLNALWTLKDEPKKSPEREDPPPLEIPTQVEPKAPVAPVTVEVHTSAPGEATDDQDFDMFLEGEEDGQNTPPPAIDDSPEAQWAAFEALPRIWSGKLSMPLDSSIPQEVSLVARQAGGRKLDGDSPLWNTLFPADHLRIDGRVPVDKSAQYLTHMRLNSTKELIAAAFSPESESGNVGFDALSTHLIAKGRHGLIFPWGNRPKDTHPGRELYIVPLLSSEPIPDYMDLLDHLQLPKIRNSNLLIGIWVLNKGKLSPPPPPASVMAVPPVPSAFPPPSSLPSSGMMNHVGEPSAQIGVGGPAAVPASVPGPSTAVQLGLGQSSPSTAIFASEVASLTPEQIQLMLRTLSATAPPLPPPPQPIPGQVPPPTGLPPQMLPPHVSLQPYTEVGPNYPPAYPPPGIPPPPPPPHLKSYQHPQHGQPYSSGYDRYDHEGPPPHMYTQDNRPPYEDYDYDYERGPGGGGGGGGHGGGERDRPRRGERNGRGERGHRGRSGGRNRNKPFERPRDSGWKGRGRGRAGGPSSPPRDDRWGGSPQGWT</sequence>
<feature type="compositionally biased region" description="Basic and acidic residues" evidence="9">
    <location>
        <begin position="454"/>
        <end position="477"/>
    </location>
</feature>
<dbReference type="SMART" id="SM00510">
    <property type="entry name" value="TFS2M"/>
    <property type="match status" value="1"/>
</dbReference>
<keyword evidence="7" id="KW-0539">Nucleus</keyword>
<dbReference type="InterPro" id="IPR012921">
    <property type="entry name" value="SPOC_C"/>
</dbReference>
<dbReference type="Pfam" id="PF07744">
    <property type="entry name" value="SPOC"/>
    <property type="match status" value="1"/>
</dbReference>
<dbReference type="InterPro" id="IPR001965">
    <property type="entry name" value="Znf_PHD"/>
</dbReference>
<dbReference type="SUPFAM" id="SSF46942">
    <property type="entry name" value="Elongation factor TFIIS domain 2"/>
    <property type="match status" value="1"/>
</dbReference>
<feature type="domain" description="PHD-type" evidence="10">
    <location>
        <begin position="60"/>
        <end position="110"/>
    </location>
</feature>
<feature type="compositionally biased region" description="Basic and acidic residues" evidence="9">
    <location>
        <begin position="1105"/>
        <end position="1123"/>
    </location>
</feature>
<dbReference type="PROSITE" id="PS51321">
    <property type="entry name" value="TFIIS_CENTRAL"/>
    <property type="match status" value="1"/>
</dbReference>
<evidence type="ECO:0000259" key="11">
    <source>
        <dbReference type="PROSITE" id="PS51321"/>
    </source>
</evidence>
<comment type="caution">
    <text evidence="12">The sequence shown here is derived from an EMBL/GenBank/DDBJ whole genome shotgun (WGS) entry which is preliminary data.</text>
</comment>
<dbReference type="GO" id="GO:0005634">
    <property type="term" value="C:nucleus"/>
    <property type="evidence" value="ECO:0007669"/>
    <property type="project" value="TreeGrafter"/>
</dbReference>
<feature type="compositionally biased region" description="Basic residues" evidence="9">
    <location>
        <begin position="1124"/>
        <end position="1134"/>
    </location>
</feature>
<dbReference type="EMBL" id="JANAWD010000227">
    <property type="protein sequence ID" value="KAJ3483467.1"/>
    <property type="molecule type" value="Genomic_DNA"/>
</dbReference>
<feature type="region of interest" description="Disordered" evidence="9">
    <location>
        <begin position="442"/>
        <end position="540"/>
    </location>
</feature>
<feature type="compositionally biased region" description="Acidic residues" evidence="9">
    <location>
        <begin position="159"/>
        <end position="178"/>
    </location>
</feature>
<feature type="compositionally biased region" description="Basic and acidic residues" evidence="9">
    <location>
        <begin position="1135"/>
        <end position="1145"/>
    </location>
</feature>
<dbReference type="SUPFAM" id="SSF57903">
    <property type="entry name" value="FYVE/PHD zinc finger"/>
    <property type="match status" value="1"/>
</dbReference>
<dbReference type="InterPro" id="IPR011011">
    <property type="entry name" value="Znf_FYVE_PHD"/>
</dbReference>
<feature type="compositionally biased region" description="Basic residues" evidence="9">
    <location>
        <begin position="1"/>
        <end position="11"/>
    </location>
</feature>
<dbReference type="InterPro" id="IPR019786">
    <property type="entry name" value="Zinc_finger_PHD-type_CS"/>
</dbReference>
<feature type="compositionally biased region" description="Pro residues" evidence="9">
    <location>
        <begin position="1027"/>
        <end position="1045"/>
    </location>
</feature>
<evidence type="ECO:0000256" key="8">
    <source>
        <dbReference type="PROSITE-ProRule" id="PRU00146"/>
    </source>
</evidence>
<evidence type="ECO:0000259" key="10">
    <source>
        <dbReference type="PROSITE" id="PS50016"/>
    </source>
</evidence>
<dbReference type="AlphaFoldDB" id="A0AAD5V6I4"/>
<dbReference type="GO" id="GO:0008270">
    <property type="term" value="F:zinc ion binding"/>
    <property type="evidence" value="ECO:0007669"/>
    <property type="project" value="UniProtKB-KW"/>
</dbReference>
<keyword evidence="5 8" id="KW-0863">Zinc-finger</keyword>
<dbReference type="CDD" id="cd21538">
    <property type="entry name" value="SPOC_TFIIS"/>
    <property type="match status" value="1"/>
</dbReference>
<feature type="region of interest" description="Disordered" evidence="9">
    <location>
        <begin position="125"/>
        <end position="279"/>
    </location>
</feature>
<keyword evidence="4" id="KW-0479">Metal-binding</keyword>
<dbReference type="PROSITE" id="PS50016">
    <property type="entry name" value="ZF_PHD_2"/>
    <property type="match status" value="1"/>
</dbReference>
<feature type="compositionally biased region" description="Basic and acidic residues" evidence="9">
    <location>
        <begin position="307"/>
        <end position="321"/>
    </location>
</feature>
<feature type="region of interest" description="Disordered" evidence="9">
    <location>
        <begin position="1"/>
        <end position="59"/>
    </location>
</feature>
<comment type="similarity">
    <text evidence="2">Belongs to the BYE1 family.</text>
</comment>
<feature type="region of interest" description="Disordered" evidence="9">
    <location>
        <begin position="304"/>
        <end position="335"/>
    </location>
</feature>
<name>A0AAD5V6I4_9APHY</name>